<organism evidence="2 3">
    <name type="scientific">Exaiptasia diaphana</name>
    <name type="common">Tropical sea anemone</name>
    <name type="synonym">Aiptasia pulchella</name>
    <dbReference type="NCBI Taxonomy" id="2652724"/>
    <lineage>
        <taxon>Eukaryota</taxon>
        <taxon>Metazoa</taxon>
        <taxon>Cnidaria</taxon>
        <taxon>Anthozoa</taxon>
        <taxon>Hexacorallia</taxon>
        <taxon>Actiniaria</taxon>
        <taxon>Aiptasiidae</taxon>
        <taxon>Exaiptasia</taxon>
    </lineage>
</organism>
<dbReference type="GO" id="GO:0030837">
    <property type="term" value="P:negative regulation of actin filament polymerization"/>
    <property type="evidence" value="ECO:0007669"/>
    <property type="project" value="InterPro"/>
</dbReference>
<dbReference type="Pfam" id="PF23040">
    <property type="entry name" value="PH_SSH1-like_1st"/>
    <property type="match status" value="1"/>
</dbReference>
<dbReference type="PANTHER" id="PTHR45864">
    <property type="entry name" value="SLINGSHOT PROTEIN PHOSPHATASE HOMOLOG"/>
    <property type="match status" value="1"/>
</dbReference>
<dbReference type="OrthoDB" id="5967823at2759"/>
<dbReference type="GO" id="GO:0003779">
    <property type="term" value="F:actin binding"/>
    <property type="evidence" value="ECO:0007669"/>
    <property type="project" value="InterPro"/>
</dbReference>
<dbReference type="EnsemblMetazoa" id="XM_028661330.1">
    <property type="protein sequence ID" value="XP_028517131.1"/>
    <property type="gene ID" value="LOC110246526"/>
</dbReference>
<dbReference type="InterPro" id="IPR043588">
    <property type="entry name" value="SSH-N"/>
</dbReference>
<dbReference type="AlphaFoldDB" id="A0A913YSN8"/>
<proteinExistence type="predicted"/>
<dbReference type="GeneID" id="110246526"/>
<protein>
    <recommendedName>
        <fullName evidence="1">Slingshot N-terminal domain-containing protein</fullName>
    </recommendedName>
</protein>
<evidence type="ECO:0000313" key="2">
    <source>
        <dbReference type="EnsemblMetazoa" id="XP_028517131.1"/>
    </source>
</evidence>
<dbReference type="Proteomes" id="UP000887567">
    <property type="component" value="Unplaced"/>
</dbReference>
<evidence type="ECO:0000259" key="1">
    <source>
        <dbReference type="Pfam" id="PF23040"/>
    </source>
</evidence>
<dbReference type="GO" id="GO:0016791">
    <property type="term" value="F:phosphatase activity"/>
    <property type="evidence" value="ECO:0007669"/>
    <property type="project" value="InterPro"/>
</dbReference>
<dbReference type="PANTHER" id="PTHR45864:SF2">
    <property type="entry name" value="PROTEIN PHOSPHATASE SLINGSHOT"/>
    <property type="match status" value="1"/>
</dbReference>
<evidence type="ECO:0000313" key="3">
    <source>
        <dbReference type="Proteomes" id="UP000887567"/>
    </source>
</evidence>
<sequence>MSDNKANERSEIVKERFRRAARKVKNYWIFTRRSSFEGFFASKGSAFALPDGDFARKASKHGGEMQMHLQSMVNLLRDDDVLRLVVKLEGASKDRVRYLTVVSAFNEDDIEESIAMGVDWVNTRATCTIGMVLPLWRDAKIELDGDGGFKLTTNYKSHILKPVSVQTMWTAVQWIHRCSENARKNNQFPNGLSHQWSNFYSSHISSDQACINEWHEMEDISSKLIQLPTGITQEEELMMKLIKHRLKEVSQKIIIYDNYGNAQLQYSLNCAELHTPGASSGMRSC</sequence>
<dbReference type="InterPro" id="IPR043587">
    <property type="entry name" value="Phosphatase_SSH-like"/>
</dbReference>
<reference evidence="2" key="1">
    <citation type="submission" date="2022-11" db="UniProtKB">
        <authorList>
            <consortium name="EnsemblMetazoa"/>
        </authorList>
    </citation>
    <scope>IDENTIFICATION</scope>
</reference>
<keyword evidence="3" id="KW-1185">Reference proteome</keyword>
<name>A0A913YSN8_EXADI</name>
<feature type="domain" description="Slingshot N-terminal" evidence="1">
    <location>
        <begin position="68"/>
        <end position="215"/>
    </location>
</feature>
<accession>A0A913YSN8</accession>
<dbReference type="RefSeq" id="XP_028517131.1">
    <property type="nucleotide sequence ID" value="XM_028661330.1"/>
</dbReference>